<proteinExistence type="predicted"/>
<keyword evidence="2" id="KW-1185">Reference proteome</keyword>
<dbReference type="RefSeq" id="WP_091686143.1">
    <property type="nucleotide sequence ID" value="NZ_BAABFM010000014.1"/>
</dbReference>
<dbReference type="AlphaFoldDB" id="A0A1I5F5R6"/>
<evidence type="ECO:0000313" key="2">
    <source>
        <dbReference type="Proteomes" id="UP000198806"/>
    </source>
</evidence>
<evidence type="ECO:0000313" key="1">
    <source>
        <dbReference type="EMBL" id="SFO19138.1"/>
    </source>
</evidence>
<reference evidence="1 2" key="1">
    <citation type="submission" date="2016-10" db="EMBL/GenBank/DDBJ databases">
        <authorList>
            <person name="de Groot N.N."/>
        </authorList>
    </citation>
    <scope>NUCLEOTIDE SEQUENCE [LARGE SCALE GENOMIC DNA]</scope>
    <source>
        <strain evidence="1 2">DSM 1283</strain>
    </source>
</reference>
<dbReference type="OrthoDB" id="2082403at2"/>
<gene>
    <name evidence="1" type="ORF">SAMN04489757_11258</name>
</gene>
<dbReference type="Proteomes" id="UP000198806">
    <property type="component" value="Unassembled WGS sequence"/>
</dbReference>
<dbReference type="STRING" id="1527.SAMN04489757_11258"/>
<accession>A0A1I5F5R6</accession>
<name>A0A1I5F5R6_9FIRM</name>
<organism evidence="1 2">
    <name type="scientific">Anaerocolumna aminovalerica</name>
    <dbReference type="NCBI Taxonomy" id="1527"/>
    <lineage>
        <taxon>Bacteria</taxon>
        <taxon>Bacillati</taxon>
        <taxon>Bacillota</taxon>
        <taxon>Clostridia</taxon>
        <taxon>Lachnospirales</taxon>
        <taxon>Lachnospiraceae</taxon>
        <taxon>Anaerocolumna</taxon>
    </lineage>
</organism>
<dbReference type="EMBL" id="FOWD01000012">
    <property type="protein sequence ID" value="SFO19138.1"/>
    <property type="molecule type" value="Genomic_DNA"/>
</dbReference>
<protein>
    <submittedName>
        <fullName evidence="1">Radical SAM additional 4Fe4S-binding SPASM domain-containing protein</fullName>
    </submittedName>
</protein>
<sequence>MKELLVVNIGQADGLFQFIKSDMEELKDQYEIINCPEDSLNSVDDLAENILDENPEIILIYLNQNNCNLVLAILKRLFWEGNVSVSIICELIKDYGYMELYNNRIKVFSSLKQFSKKYDLESNNTIHINTIINTFSTPTEEHLTAMQNGFDMFLTGSYPGSNYISSIKHMEIEKDVSLPFQEISYDLMNINNALIFHVDKPSTQFWSNLKQETDSPIFSHIHQWSDSHISYDNKINHAPINRLKYSEYLETDNPYTYLEISDREDIEALIKDIEYFGKTGKLVKKNCRLVNSCSWSNQGCGLFKLSRCKIDSDFNVQPCPNCSTNIGKVTDEYFEIVKNASMISNRERLKRNCTECPVNHYCSKCAMLPDPLETELYCSTMRSYPLLLDYVFKFTLFSDMVRQNKIFAGIPMDQLEISNLEHPLVFEYMETNQDVKLTSIFTAFVLNKDYYVISYKMPKIIRTEARLVYIAEGYVRGVDAEIIVDKYSDKFHVPKDEAREHVYEALKIIKEGKIV</sequence>